<dbReference type="InterPro" id="IPR000307">
    <property type="entry name" value="Ribosomal_bS16"/>
</dbReference>
<dbReference type="Gene3D" id="3.30.1320.10">
    <property type="match status" value="1"/>
</dbReference>
<evidence type="ECO:0000256" key="2">
    <source>
        <dbReference type="ARBA" id="ARBA00023274"/>
    </source>
</evidence>
<dbReference type="PANTHER" id="PTHR12919:SF20">
    <property type="entry name" value="SMALL RIBOSOMAL SUBUNIT PROTEIN BS16M"/>
    <property type="match status" value="1"/>
</dbReference>
<dbReference type="Pfam" id="PF00886">
    <property type="entry name" value="Ribosomal_S16"/>
    <property type="match status" value="1"/>
</dbReference>
<keyword evidence="2 3" id="KW-0687">Ribonucleoprotein</keyword>
<sequence length="89" mass="9938">MVKIRLSRGGAKKKPFYQIVVADIRRGRDGRSIERIGFFDPCAKGGAERLRLDRARAEHWISQGAQPTERVAHLIKEAAKQAEASPLEA</sequence>
<dbReference type="GO" id="GO:0005840">
    <property type="term" value="C:ribosome"/>
    <property type="evidence" value="ECO:0007669"/>
    <property type="project" value="UniProtKB-KW"/>
</dbReference>
<accession>A0ABS1CDM0</accession>
<evidence type="ECO:0000313" key="4">
    <source>
        <dbReference type="EMBL" id="MBK1629991.1"/>
    </source>
</evidence>
<comment type="similarity">
    <text evidence="3">Belongs to the bacterial ribosomal protein bS16 family.</text>
</comment>
<protein>
    <recommendedName>
        <fullName evidence="3">Small ribosomal subunit protein bS16</fullName>
    </recommendedName>
</protein>
<gene>
    <name evidence="3" type="primary">rpsP</name>
    <name evidence="4" type="ORF">CKO31_04380</name>
</gene>
<organism evidence="4 5">
    <name type="scientific">Thiohalocapsa halophila</name>
    <dbReference type="NCBI Taxonomy" id="69359"/>
    <lineage>
        <taxon>Bacteria</taxon>
        <taxon>Pseudomonadati</taxon>
        <taxon>Pseudomonadota</taxon>
        <taxon>Gammaproteobacteria</taxon>
        <taxon>Chromatiales</taxon>
        <taxon>Chromatiaceae</taxon>
        <taxon>Thiohalocapsa</taxon>
    </lineage>
</organism>
<dbReference type="HAMAP" id="MF_00385">
    <property type="entry name" value="Ribosomal_bS16"/>
    <property type="match status" value="1"/>
</dbReference>
<dbReference type="PROSITE" id="PS00732">
    <property type="entry name" value="RIBOSOMAL_S16"/>
    <property type="match status" value="1"/>
</dbReference>
<keyword evidence="5" id="KW-1185">Reference proteome</keyword>
<dbReference type="NCBIfam" id="TIGR00002">
    <property type="entry name" value="S16"/>
    <property type="match status" value="1"/>
</dbReference>
<proteinExistence type="inferred from homology"/>
<name>A0ABS1CDM0_9GAMM</name>
<evidence type="ECO:0000313" key="5">
    <source>
        <dbReference type="Proteomes" id="UP000748752"/>
    </source>
</evidence>
<dbReference type="PANTHER" id="PTHR12919">
    <property type="entry name" value="30S RIBOSOMAL PROTEIN S16"/>
    <property type="match status" value="1"/>
</dbReference>
<keyword evidence="1 3" id="KW-0689">Ribosomal protein</keyword>
<dbReference type="InterPro" id="IPR023803">
    <property type="entry name" value="Ribosomal_bS16_dom_sf"/>
</dbReference>
<reference evidence="4 5" key="1">
    <citation type="journal article" date="2020" name="Microorganisms">
        <title>Osmotic Adaptation and Compatible Solute Biosynthesis of Phototrophic Bacteria as Revealed from Genome Analyses.</title>
        <authorList>
            <person name="Imhoff J.F."/>
            <person name="Rahn T."/>
            <person name="Kunzel S."/>
            <person name="Keller A."/>
            <person name="Neulinger S.C."/>
        </authorList>
    </citation>
    <scope>NUCLEOTIDE SEQUENCE [LARGE SCALE GENOMIC DNA]</scope>
    <source>
        <strain evidence="4 5">DSM 6210</strain>
    </source>
</reference>
<evidence type="ECO:0000256" key="3">
    <source>
        <dbReference type="HAMAP-Rule" id="MF_00385"/>
    </source>
</evidence>
<evidence type="ECO:0000256" key="1">
    <source>
        <dbReference type="ARBA" id="ARBA00022980"/>
    </source>
</evidence>
<dbReference type="InterPro" id="IPR020592">
    <property type="entry name" value="Ribosomal_bS16_CS"/>
</dbReference>
<dbReference type="Proteomes" id="UP000748752">
    <property type="component" value="Unassembled WGS sequence"/>
</dbReference>
<dbReference type="RefSeq" id="WP_200234394.1">
    <property type="nucleotide sequence ID" value="NZ_NRRV01000007.1"/>
</dbReference>
<dbReference type="SUPFAM" id="SSF54565">
    <property type="entry name" value="Ribosomal protein S16"/>
    <property type="match status" value="1"/>
</dbReference>
<dbReference type="EMBL" id="NRRV01000007">
    <property type="protein sequence ID" value="MBK1629991.1"/>
    <property type="molecule type" value="Genomic_DNA"/>
</dbReference>
<comment type="caution">
    <text evidence="4">The sequence shown here is derived from an EMBL/GenBank/DDBJ whole genome shotgun (WGS) entry which is preliminary data.</text>
</comment>